<evidence type="ECO:0000313" key="3">
    <source>
        <dbReference type="Proteomes" id="UP000321685"/>
    </source>
</evidence>
<dbReference type="InterPro" id="IPR050766">
    <property type="entry name" value="Bact_Lucif_Oxidored"/>
</dbReference>
<dbReference type="Pfam" id="PF00296">
    <property type="entry name" value="Bac_luciferase"/>
    <property type="match status" value="1"/>
</dbReference>
<dbReference type="Proteomes" id="UP000321685">
    <property type="component" value="Unassembled WGS sequence"/>
</dbReference>
<dbReference type="InterPro" id="IPR036661">
    <property type="entry name" value="Luciferase-like_sf"/>
</dbReference>
<name>A0A511DG66_9PSEU</name>
<reference evidence="2 3" key="1">
    <citation type="submission" date="2019-07" db="EMBL/GenBank/DDBJ databases">
        <title>Whole genome shotgun sequence of Pseudonocardia sulfidoxydans NBRC 16205.</title>
        <authorList>
            <person name="Hosoyama A."/>
            <person name="Uohara A."/>
            <person name="Ohji S."/>
            <person name="Ichikawa N."/>
        </authorList>
    </citation>
    <scope>NUCLEOTIDE SEQUENCE [LARGE SCALE GENOMIC DNA]</scope>
    <source>
        <strain evidence="2 3">NBRC 16205</strain>
    </source>
</reference>
<sequence length="332" mass="36010">MERLGFLTIGLFDGADPGPGHETTLRTIELGEQLGFDSAWLRHRHLQYGISSPVAVLAAASQRTRRIEFGTAVTPLGWENPLRLAEDLATVDVLSGGRLNPGVSVGPPRNLDEVRDALYPGTDEDFGDSRLTRLLRLVAGEPASSFRGTEGFEVYSERVEPHSPGLRSRMWYGAASLGSARRAGELRMNLLTSSVVRAEGNEASGFAAIQRAQIDQFRAAHPEGRVSQGLVVVPTDSATPEQRAKYEAYAAQRTPRTAAPQGPAGMLFARDIVGPSEWIAEQLHAHEAFRAVTEVVFALPFSFAPEDYVQILTDMATRLGPILGWSPRPAAV</sequence>
<dbReference type="InterPro" id="IPR011251">
    <property type="entry name" value="Luciferase-like_dom"/>
</dbReference>
<accession>A0A511DG66</accession>
<dbReference type="GO" id="GO:0016705">
    <property type="term" value="F:oxidoreductase activity, acting on paired donors, with incorporation or reduction of molecular oxygen"/>
    <property type="evidence" value="ECO:0007669"/>
    <property type="project" value="InterPro"/>
</dbReference>
<keyword evidence="2" id="KW-0560">Oxidoreductase</keyword>
<dbReference type="SUPFAM" id="SSF51679">
    <property type="entry name" value="Bacterial luciferase-like"/>
    <property type="match status" value="1"/>
</dbReference>
<dbReference type="PANTHER" id="PTHR30137:SF15">
    <property type="entry name" value="BLL6902 PROTEIN"/>
    <property type="match status" value="1"/>
</dbReference>
<dbReference type="GO" id="GO:0005829">
    <property type="term" value="C:cytosol"/>
    <property type="evidence" value="ECO:0007669"/>
    <property type="project" value="TreeGrafter"/>
</dbReference>
<dbReference type="AlphaFoldDB" id="A0A511DG66"/>
<protein>
    <submittedName>
        <fullName evidence="2">Monooxygenase</fullName>
    </submittedName>
</protein>
<gene>
    <name evidence="2" type="ORF">PSU4_27240</name>
</gene>
<feature type="domain" description="Luciferase-like" evidence="1">
    <location>
        <begin position="14"/>
        <end position="238"/>
    </location>
</feature>
<dbReference type="GO" id="GO:0004497">
    <property type="term" value="F:monooxygenase activity"/>
    <property type="evidence" value="ECO:0007669"/>
    <property type="project" value="UniProtKB-KW"/>
</dbReference>
<evidence type="ECO:0000259" key="1">
    <source>
        <dbReference type="Pfam" id="PF00296"/>
    </source>
</evidence>
<dbReference type="PANTHER" id="PTHR30137">
    <property type="entry name" value="LUCIFERASE-LIKE MONOOXYGENASE"/>
    <property type="match status" value="1"/>
</dbReference>
<keyword evidence="3" id="KW-1185">Reference proteome</keyword>
<keyword evidence="2" id="KW-0503">Monooxygenase</keyword>
<dbReference type="RefSeq" id="WP_246115100.1">
    <property type="nucleotide sequence ID" value="NZ_BJVJ01000024.1"/>
</dbReference>
<dbReference type="Gene3D" id="3.20.20.30">
    <property type="entry name" value="Luciferase-like domain"/>
    <property type="match status" value="1"/>
</dbReference>
<evidence type="ECO:0000313" key="2">
    <source>
        <dbReference type="EMBL" id="GEL23770.1"/>
    </source>
</evidence>
<dbReference type="EMBL" id="BJVJ01000024">
    <property type="protein sequence ID" value="GEL23770.1"/>
    <property type="molecule type" value="Genomic_DNA"/>
</dbReference>
<organism evidence="2 3">
    <name type="scientific">Pseudonocardia sulfidoxydans NBRC 16205</name>
    <dbReference type="NCBI Taxonomy" id="1223511"/>
    <lineage>
        <taxon>Bacteria</taxon>
        <taxon>Bacillati</taxon>
        <taxon>Actinomycetota</taxon>
        <taxon>Actinomycetes</taxon>
        <taxon>Pseudonocardiales</taxon>
        <taxon>Pseudonocardiaceae</taxon>
        <taxon>Pseudonocardia</taxon>
    </lineage>
</organism>
<proteinExistence type="predicted"/>
<comment type="caution">
    <text evidence="2">The sequence shown here is derived from an EMBL/GenBank/DDBJ whole genome shotgun (WGS) entry which is preliminary data.</text>
</comment>